<comment type="caution">
    <text evidence="2">The sequence shown here is derived from an EMBL/GenBank/DDBJ whole genome shotgun (WGS) entry which is preliminary data.</text>
</comment>
<dbReference type="Proteomes" id="UP000323930">
    <property type="component" value="Unassembled WGS sequence"/>
</dbReference>
<dbReference type="OrthoDB" id="396512at2"/>
<dbReference type="PANTHER" id="PTHR43685">
    <property type="entry name" value="GLYCOSYLTRANSFERASE"/>
    <property type="match status" value="1"/>
</dbReference>
<dbReference type="SUPFAM" id="SSF53448">
    <property type="entry name" value="Nucleotide-diphospho-sugar transferases"/>
    <property type="match status" value="1"/>
</dbReference>
<dbReference type="Gene3D" id="3.90.550.10">
    <property type="entry name" value="Spore Coat Polysaccharide Biosynthesis Protein SpsA, Chain A"/>
    <property type="match status" value="1"/>
</dbReference>
<reference evidence="2 3" key="1">
    <citation type="submission" date="2019-08" db="EMBL/GenBank/DDBJ databases">
        <title>Seonamhaeicola sediminis sp. nov., isolated from marine sediment.</title>
        <authorList>
            <person name="Cao W.R."/>
        </authorList>
    </citation>
    <scope>NUCLEOTIDE SEQUENCE [LARGE SCALE GENOMIC DNA]</scope>
    <source>
        <strain evidence="2 3">B011</strain>
    </source>
</reference>
<dbReference type="InterPro" id="IPR029044">
    <property type="entry name" value="Nucleotide-diphossugar_trans"/>
</dbReference>
<dbReference type="InterPro" id="IPR001173">
    <property type="entry name" value="Glyco_trans_2-like"/>
</dbReference>
<proteinExistence type="predicted"/>
<dbReference type="RefSeq" id="WP_148540138.1">
    <property type="nucleotide sequence ID" value="NZ_VSDQ01000252.1"/>
</dbReference>
<name>A0A5D0IXM6_9FLAO</name>
<sequence>MKTPLISVVLPVYNVAPFIREAIDSVLNQTVQDFEVLVIDDCSTDDTLKVVKDFKDD</sequence>
<dbReference type="Pfam" id="PF00535">
    <property type="entry name" value="Glycos_transf_2"/>
    <property type="match status" value="1"/>
</dbReference>
<organism evidence="2 3">
    <name type="scientific">Seonamhaeicola marinus</name>
    <dbReference type="NCBI Taxonomy" id="1912246"/>
    <lineage>
        <taxon>Bacteria</taxon>
        <taxon>Pseudomonadati</taxon>
        <taxon>Bacteroidota</taxon>
        <taxon>Flavobacteriia</taxon>
        <taxon>Flavobacteriales</taxon>
        <taxon>Flavobacteriaceae</taxon>
    </lineage>
</organism>
<evidence type="ECO:0000259" key="1">
    <source>
        <dbReference type="Pfam" id="PF00535"/>
    </source>
</evidence>
<dbReference type="GO" id="GO:0016740">
    <property type="term" value="F:transferase activity"/>
    <property type="evidence" value="ECO:0007669"/>
    <property type="project" value="UniProtKB-KW"/>
</dbReference>
<keyword evidence="3" id="KW-1185">Reference proteome</keyword>
<gene>
    <name evidence="2" type="ORF">FUA24_03810</name>
</gene>
<dbReference type="InterPro" id="IPR050834">
    <property type="entry name" value="Glycosyltransf_2"/>
</dbReference>
<evidence type="ECO:0000313" key="3">
    <source>
        <dbReference type="Proteomes" id="UP000323930"/>
    </source>
</evidence>
<dbReference type="EMBL" id="VSDQ01000252">
    <property type="protein sequence ID" value="TYA88394.1"/>
    <property type="molecule type" value="Genomic_DNA"/>
</dbReference>
<dbReference type="PANTHER" id="PTHR43685:SF2">
    <property type="entry name" value="GLYCOSYLTRANSFERASE 2-LIKE DOMAIN-CONTAINING PROTEIN"/>
    <property type="match status" value="1"/>
</dbReference>
<evidence type="ECO:0000313" key="2">
    <source>
        <dbReference type="EMBL" id="TYA88394.1"/>
    </source>
</evidence>
<feature type="non-terminal residue" evidence="2">
    <location>
        <position position="57"/>
    </location>
</feature>
<dbReference type="AlphaFoldDB" id="A0A5D0IXM6"/>
<accession>A0A5D0IXM6</accession>
<keyword evidence="2" id="KW-0808">Transferase</keyword>
<protein>
    <submittedName>
        <fullName evidence="2">Glycosyltransferase</fullName>
    </submittedName>
</protein>
<feature type="domain" description="Glycosyltransferase 2-like" evidence="1">
    <location>
        <begin position="7"/>
        <end position="55"/>
    </location>
</feature>